<protein>
    <submittedName>
        <fullName evidence="2">Uncharacterized protein</fullName>
    </submittedName>
</protein>
<accession>A0ABN8T3K3</accession>
<proteinExistence type="predicted"/>
<comment type="caution">
    <text evidence="2">The sequence shown here is derived from an EMBL/GenBank/DDBJ whole genome shotgun (WGS) entry which is preliminary data.</text>
</comment>
<organism evidence="2 3">
    <name type="scientific">Porites evermanni</name>
    <dbReference type="NCBI Taxonomy" id="104178"/>
    <lineage>
        <taxon>Eukaryota</taxon>
        <taxon>Metazoa</taxon>
        <taxon>Cnidaria</taxon>
        <taxon>Anthozoa</taxon>
        <taxon>Hexacorallia</taxon>
        <taxon>Scleractinia</taxon>
        <taxon>Fungiina</taxon>
        <taxon>Poritidae</taxon>
        <taxon>Porites</taxon>
    </lineage>
</organism>
<evidence type="ECO:0000313" key="3">
    <source>
        <dbReference type="Proteomes" id="UP001159427"/>
    </source>
</evidence>
<sequence length="152" mass="17790">MGKTGAERLRESLERKKHKKKERNARFYSNNKDRILAKRKEQRRLKRPRVAEEDRDEGEARKPNWRLYKARQRARQKAEKETPLSKSVPVPSPNTVREAFSNRAARKRAIDTTKAILPRITRQKIVVVSSLIESPTTRQSLQQCGYVKSPEN</sequence>
<feature type="region of interest" description="Disordered" evidence="1">
    <location>
        <begin position="1"/>
        <end position="101"/>
    </location>
</feature>
<evidence type="ECO:0000256" key="1">
    <source>
        <dbReference type="SAM" id="MobiDB-lite"/>
    </source>
</evidence>
<dbReference type="Proteomes" id="UP001159427">
    <property type="component" value="Unassembled WGS sequence"/>
</dbReference>
<name>A0ABN8T3K3_9CNID</name>
<gene>
    <name evidence="2" type="ORF">PEVE_00037291</name>
</gene>
<reference evidence="2 3" key="1">
    <citation type="submission" date="2022-05" db="EMBL/GenBank/DDBJ databases">
        <authorList>
            <consortium name="Genoscope - CEA"/>
            <person name="William W."/>
        </authorList>
    </citation>
    <scope>NUCLEOTIDE SEQUENCE [LARGE SCALE GENOMIC DNA]</scope>
</reference>
<dbReference type="EMBL" id="CALNXI010006085">
    <property type="protein sequence ID" value="CAH3198879.1"/>
    <property type="molecule type" value="Genomic_DNA"/>
</dbReference>
<feature type="compositionally biased region" description="Basic and acidic residues" evidence="1">
    <location>
        <begin position="1"/>
        <end position="14"/>
    </location>
</feature>
<keyword evidence="3" id="KW-1185">Reference proteome</keyword>
<evidence type="ECO:0000313" key="2">
    <source>
        <dbReference type="EMBL" id="CAH3198879.1"/>
    </source>
</evidence>